<dbReference type="Pfam" id="PF08892">
    <property type="entry name" value="YqcI_YcgG"/>
    <property type="match status" value="1"/>
</dbReference>
<dbReference type="AlphaFoldDB" id="W9GQD3"/>
<evidence type="ECO:0008006" key="3">
    <source>
        <dbReference type="Google" id="ProtNLM"/>
    </source>
</evidence>
<dbReference type="EMBL" id="AVFL01000057">
    <property type="protein sequence ID" value="EWY35999.1"/>
    <property type="molecule type" value="Genomic_DNA"/>
</dbReference>
<evidence type="ECO:0000313" key="2">
    <source>
        <dbReference type="Proteomes" id="UP000019486"/>
    </source>
</evidence>
<gene>
    <name evidence="1" type="ORF">N825_22385</name>
</gene>
<name>W9GQD3_9PROT</name>
<dbReference type="NCBIfam" id="NF041366">
    <property type="entry name" value="GntA_guanitoxin"/>
    <property type="match status" value="1"/>
</dbReference>
<dbReference type="STRING" id="1385369.N825_22385"/>
<organism evidence="1 2">
    <name type="scientific">Skermanella stibiiresistens SB22</name>
    <dbReference type="NCBI Taxonomy" id="1385369"/>
    <lineage>
        <taxon>Bacteria</taxon>
        <taxon>Pseudomonadati</taxon>
        <taxon>Pseudomonadota</taxon>
        <taxon>Alphaproteobacteria</taxon>
        <taxon>Rhodospirillales</taxon>
        <taxon>Azospirillaceae</taxon>
        <taxon>Skermanella</taxon>
    </lineage>
</organism>
<dbReference type="PATRIC" id="fig|1385369.3.peg.6965"/>
<dbReference type="InterPro" id="IPR014988">
    <property type="entry name" value="Uncharacterised_YqcI/YcgG"/>
</dbReference>
<keyword evidence="2" id="KW-1185">Reference proteome</keyword>
<dbReference type="PANTHER" id="PTHR40045">
    <property type="entry name" value="YCGG FAMILY PROTEIN"/>
    <property type="match status" value="1"/>
</dbReference>
<comment type="caution">
    <text evidence="1">The sequence shown here is derived from an EMBL/GenBank/DDBJ whole genome shotgun (WGS) entry which is preliminary data.</text>
</comment>
<evidence type="ECO:0000313" key="1">
    <source>
        <dbReference type="EMBL" id="EWY35999.1"/>
    </source>
</evidence>
<dbReference type="Proteomes" id="UP000019486">
    <property type="component" value="Unassembled WGS sequence"/>
</dbReference>
<sequence>MTVYVARSIESTWDDVAIQDKLMRFAWEYTLEPTVFTSFAVVFEGPLGLDEETFERRLWDRIQSLTDKDAWRGQSHDPKVSADPDDPHFALSFGGQAFFVVGLHPQASRPARRFSRPTMVFNLHAQFQMLREQNRYEKLREVILDRDVKLAGDINPMLARHGESSEARQYSGRISEAGWACPYSRKGTAAATGQDILETIVKGGVTRHGG</sequence>
<reference evidence="1 2" key="1">
    <citation type="submission" date="2013-08" db="EMBL/GenBank/DDBJ databases">
        <title>The genome sequence of Skermanella stibiiresistens.</title>
        <authorList>
            <person name="Zhu W."/>
            <person name="Wang G."/>
        </authorList>
    </citation>
    <scope>NUCLEOTIDE SEQUENCE [LARGE SCALE GENOMIC DNA]</scope>
    <source>
        <strain evidence="1 2">SB22</strain>
    </source>
</reference>
<dbReference type="PANTHER" id="PTHR40045:SF1">
    <property type="entry name" value="YQCI_YCGG FAMILY PROTEIN"/>
    <property type="match status" value="1"/>
</dbReference>
<accession>W9GQD3</accession>
<protein>
    <recommendedName>
        <fullName evidence="3">YqcI/YcgG family protein</fullName>
    </recommendedName>
</protein>
<proteinExistence type="predicted"/>